<comment type="caution">
    <text evidence="1">The sequence shown here is derived from an EMBL/GenBank/DDBJ whole genome shotgun (WGS) entry which is preliminary data.</text>
</comment>
<gene>
    <name evidence="1" type="ORF">ACEZDE_18380</name>
</gene>
<dbReference type="Proteomes" id="UP001592531">
    <property type="component" value="Unassembled WGS sequence"/>
</dbReference>
<evidence type="ECO:0000313" key="2">
    <source>
        <dbReference type="Proteomes" id="UP001592531"/>
    </source>
</evidence>
<accession>A0ABV6VYD9</accession>
<protein>
    <submittedName>
        <fullName evidence="1">Uncharacterized protein</fullName>
    </submittedName>
</protein>
<reference evidence="1 2" key="1">
    <citation type="submission" date="2024-09" db="EMBL/GenBank/DDBJ databases">
        <authorList>
            <person name="Lee S.D."/>
        </authorList>
    </citation>
    <scope>NUCLEOTIDE SEQUENCE [LARGE SCALE GENOMIC DNA]</scope>
    <source>
        <strain evidence="1 2">N8-3</strain>
    </source>
</reference>
<evidence type="ECO:0000313" key="1">
    <source>
        <dbReference type="EMBL" id="MFC1418581.1"/>
    </source>
</evidence>
<sequence>MDAWVFCSCGDLYTDHAEGGKCRATSLDGWPCECTQFDTDDEVE</sequence>
<name>A0ABV6VYD9_9ACTN</name>
<dbReference type="RefSeq" id="WP_380537377.1">
    <property type="nucleotide sequence ID" value="NZ_JBHFAB010000013.1"/>
</dbReference>
<organism evidence="1 2">
    <name type="scientific">Streptacidiphilus cavernicola</name>
    <dbReference type="NCBI Taxonomy" id="3342716"/>
    <lineage>
        <taxon>Bacteria</taxon>
        <taxon>Bacillati</taxon>
        <taxon>Actinomycetota</taxon>
        <taxon>Actinomycetes</taxon>
        <taxon>Kitasatosporales</taxon>
        <taxon>Streptomycetaceae</taxon>
        <taxon>Streptacidiphilus</taxon>
    </lineage>
</organism>
<proteinExistence type="predicted"/>
<keyword evidence="2" id="KW-1185">Reference proteome</keyword>
<dbReference type="EMBL" id="JBHFAB010000013">
    <property type="protein sequence ID" value="MFC1418581.1"/>
    <property type="molecule type" value="Genomic_DNA"/>
</dbReference>